<dbReference type="EMBL" id="KB446555">
    <property type="protein sequence ID" value="EME87412.1"/>
    <property type="molecule type" value="Genomic_DNA"/>
</dbReference>
<name>N1Q926_PSEFD</name>
<dbReference type="GeneID" id="19336810"/>
<dbReference type="VEuPathDB" id="FungiDB:MYCFIDRAFT_209505"/>
<dbReference type="RefSeq" id="XP_007920859.1">
    <property type="nucleotide sequence ID" value="XM_007922668.1"/>
</dbReference>
<dbReference type="KEGG" id="pfj:MYCFIDRAFT_209505"/>
<dbReference type="OrthoDB" id="5295996at2759"/>
<gene>
    <name evidence="2" type="ORF">MYCFIDRAFT_209505</name>
</gene>
<evidence type="ECO:0000313" key="3">
    <source>
        <dbReference type="Proteomes" id="UP000016932"/>
    </source>
</evidence>
<feature type="compositionally biased region" description="Acidic residues" evidence="1">
    <location>
        <begin position="51"/>
        <end position="72"/>
    </location>
</feature>
<organism evidence="2 3">
    <name type="scientific">Pseudocercospora fijiensis (strain CIRAD86)</name>
    <name type="common">Black leaf streak disease fungus</name>
    <name type="synonym">Mycosphaerella fijiensis</name>
    <dbReference type="NCBI Taxonomy" id="383855"/>
    <lineage>
        <taxon>Eukaryota</taxon>
        <taxon>Fungi</taxon>
        <taxon>Dikarya</taxon>
        <taxon>Ascomycota</taxon>
        <taxon>Pezizomycotina</taxon>
        <taxon>Dothideomycetes</taxon>
        <taxon>Dothideomycetidae</taxon>
        <taxon>Mycosphaerellales</taxon>
        <taxon>Mycosphaerellaceae</taxon>
        <taxon>Pseudocercospora</taxon>
    </lineage>
</organism>
<sequence>MFGHYIAADSAHPTGGLKRPSPEGELHASKSNKRPLCDATRQHPTAQMTESELDETDDSDEDPYQTDEDSDPEAFALLEEFIRELTADQPKRFSRNDTLAIALQALPRYLWPIGEETFHPNS</sequence>
<protein>
    <submittedName>
        <fullName evidence="2">Uncharacterized protein</fullName>
    </submittedName>
</protein>
<evidence type="ECO:0000313" key="2">
    <source>
        <dbReference type="EMBL" id="EME87412.1"/>
    </source>
</evidence>
<dbReference type="Proteomes" id="UP000016932">
    <property type="component" value="Unassembled WGS sequence"/>
</dbReference>
<reference evidence="2 3" key="1">
    <citation type="journal article" date="2012" name="PLoS Pathog.">
        <title>Diverse lifestyles and strategies of plant pathogenesis encoded in the genomes of eighteen Dothideomycetes fungi.</title>
        <authorList>
            <person name="Ohm R.A."/>
            <person name="Feau N."/>
            <person name="Henrissat B."/>
            <person name="Schoch C.L."/>
            <person name="Horwitz B.A."/>
            <person name="Barry K.W."/>
            <person name="Condon B.J."/>
            <person name="Copeland A.C."/>
            <person name="Dhillon B."/>
            <person name="Glaser F."/>
            <person name="Hesse C.N."/>
            <person name="Kosti I."/>
            <person name="LaButti K."/>
            <person name="Lindquist E.A."/>
            <person name="Lucas S."/>
            <person name="Salamov A.A."/>
            <person name="Bradshaw R.E."/>
            <person name="Ciuffetti L."/>
            <person name="Hamelin R.C."/>
            <person name="Kema G.H.J."/>
            <person name="Lawrence C."/>
            <person name="Scott J.A."/>
            <person name="Spatafora J.W."/>
            <person name="Turgeon B.G."/>
            <person name="de Wit P.J.G.M."/>
            <person name="Zhong S."/>
            <person name="Goodwin S.B."/>
            <person name="Grigoriev I.V."/>
        </authorList>
    </citation>
    <scope>NUCLEOTIDE SEQUENCE [LARGE SCALE GENOMIC DNA]</scope>
    <source>
        <strain evidence="2 3">CIRAD86</strain>
    </source>
</reference>
<dbReference type="HOGENOM" id="CLU_2027745_0_0_1"/>
<dbReference type="AlphaFoldDB" id="N1Q926"/>
<evidence type="ECO:0000256" key="1">
    <source>
        <dbReference type="SAM" id="MobiDB-lite"/>
    </source>
</evidence>
<feature type="region of interest" description="Disordered" evidence="1">
    <location>
        <begin position="1"/>
        <end position="73"/>
    </location>
</feature>
<proteinExistence type="predicted"/>
<keyword evidence="3" id="KW-1185">Reference proteome</keyword>
<accession>N1Q926</accession>